<dbReference type="Proteomes" id="UP000219271">
    <property type="component" value="Unassembled WGS sequence"/>
</dbReference>
<organism evidence="1 2">
    <name type="scientific">Candidatus Pantoea floridensis</name>
    <dbReference type="NCBI Taxonomy" id="1938870"/>
    <lineage>
        <taxon>Bacteria</taxon>
        <taxon>Pseudomonadati</taxon>
        <taxon>Pseudomonadota</taxon>
        <taxon>Gammaproteobacteria</taxon>
        <taxon>Enterobacterales</taxon>
        <taxon>Erwiniaceae</taxon>
        <taxon>Pantoea</taxon>
    </lineage>
</organism>
<gene>
    <name evidence="1" type="ORF">SAMN06273570_5171</name>
</gene>
<dbReference type="EMBL" id="OCMY01000004">
    <property type="protein sequence ID" value="SOD61509.1"/>
    <property type="molecule type" value="Genomic_DNA"/>
</dbReference>
<proteinExistence type="predicted"/>
<reference evidence="2" key="1">
    <citation type="submission" date="2017-09" db="EMBL/GenBank/DDBJ databases">
        <authorList>
            <person name="Varghese N."/>
            <person name="Submissions S."/>
        </authorList>
    </citation>
    <scope>NUCLEOTIDE SEQUENCE [LARGE SCALE GENOMIC DNA]</scope>
    <source>
        <strain evidence="2">JKS000234</strain>
    </source>
</reference>
<keyword evidence="2" id="KW-1185">Reference proteome</keyword>
<dbReference type="AlphaFoldDB" id="A0A286DS82"/>
<sequence length="119" mass="13005">MKNGHISFSTLYTIMRDYFTAALPHPVSKQSADIVNAHLAQASSGFRVSGSPIRVTSAAQPTAAIDAALIEKEKTQGLDEDIIAMVRWLMNNGYLELETSGNAYCRATDKMLQTKTLQV</sequence>
<evidence type="ECO:0000313" key="2">
    <source>
        <dbReference type="Proteomes" id="UP000219271"/>
    </source>
</evidence>
<accession>A0A286DS82</accession>
<evidence type="ECO:0000313" key="1">
    <source>
        <dbReference type="EMBL" id="SOD61509.1"/>
    </source>
</evidence>
<dbReference type="RefSeq" id="WP_097098573.1">
    <property type="nucleotide sequence ID" value="NZ_OCMY01000004.1"/>
</dbReference>
<protein>
    <submittedName>
        <fullName evidence="1">Uncharacterized protein</fullName>
    </submittedName>
</protein>
<name>A0A286DS82_9GAMM</name>